<feature type="transmembrane region" description="Helical" evidence="1">
    <location>
        <begin position="99"/>
        <end position="116"/>
    </location>
</feature>
<feature type="transmembrane region" description="Helical" evidence="1">
    <location>
        <begin position="123"/>
        <end position="142"/>
    </location>
</feature>
<feature type="transmembrane region" description="Helical" evidence="1">
    <location>
        <begin position="523"/>
        <end position="540"/>
    </location>
</feature>
<name>A0A1M4SA60_9FLAO</name>
<proteinExistence type="predicted"/>
<dbReference type="Pfam" id="PF09586">
    <property type="entry name" value="YfhO"/>
    <property type="match status" value="1"/>
</dbReference>
<evidence type="ECO:0000313" key="2">
    <source>
        <dbReference type="EMBL" id="SHE29035.1"/>
    </source>
</evidence>
<dbReference type="Proteomes" id="UP000184462">
    <property type="component" value="Unassembled WGS sequence"/>
</dbReference>
<accession>A0A1M4SA60</accession>
<feature type="transmembrane region" description="Helical" evidence="1">
    <location>
        <begin position="148"/>
        <end position="165"/>
    </location>
</feature>
<dbReference type="OrthoDB" id="9772884at2"/>
<feature type="transmembrane region" description="Helical" evidence="1">
    <location>
        <begin position="410"/>
        <end position="430"/>
    </location>
</feature>
<dbReference type="InterPro" id="IPR018580">
    <property type="entry name" value="Uncharacterised_YfhO"/>
</dbReference>
<keyword evidence="1" id="KW-0472">Membrane</keyword>
<organism evidence="2 3">
    <name type="scientific">Psychroflexus salarius</name>
    <dbReference type="NCBI Taxonomy" id="1155689"/>
    <lineage>
        <taxon>Bacteria</taxon>
        <taxon>Pseudomonadati</taxon>
        <taxon>Bacteroidota</taxon>
        <taxon>Flavobacteriia</taxon>
        <taxon>Flavobacteriales</taxon>
        <taxon>Flavobacteriaceae</taxon>
        <taxon>Psychroflexus</taxon>
    </lineage>
</organism>
<feature type="transmembrane region" description="Helical" evidence="1">
    <location>
        <begin position="442"/>
        <end position="460"/>
    </location>
</feature>
<dbReference type="AlphaFoldDB" id="A0A1M4SA60"/>
<feature type="transmembrane region" description="Helical" evidence="1">
    <location>
        <begin position="498"/>
        <end position="516"/>
    </location>
</feature>
<keyword evidence="3" id="KW-1185">Reference proteome</keyword>
<keyword evidence="1" id="KW-0812">Transmembrane</keyword>
<feature type="transmembrane region" description="Helical" evidence="1">
    <location>
        <begin position="223"/>
        <end position="243"/>
    </location>
</feature>
<reference evidence="2 3" key="1">
    <citation type="submission" date="2016-11" db="EMBL/GenBank/DDBJ databases">
        <authorList>
            <person name="Jaros S."/>
            <person name="Januszkiewicz K."/>
            <person name="Wedrychowicz H."/>
        </authorList>
    </citation>
    <scope>NUCLEOTIDE SEQUENCE [LARGE SCALE GENOMIC DNA]</scope>
    <source>
        <strain evidence="2 3">DSM 25661</strain>
    </source>
</reference>
<feature type="transmembrane region" description="Helical" evidence="1">
    <location>
        <begin position="370"/>
        <end position="390"/>
    </location>
</feature>
<feature type="transmembrane region" description="Helical" evidence="1">
    <location>
        <begin position="12"/>
        <end position="30"/>
    </location>
</feature>
<evidence type="ECO:0000256" key="1">
    <source>
        <dbReference type="SAM" id="Phobius"/>
    </source>
</evidence>
<feature type="transmembrane region" description="Helical" evidence="1">
    <location>
        <begin position="341"/>
        <end position="363"/>
    </location>
</feature>
<sequence length="807" mass="90759">MNKFIKQNAKHFFVILGFIAISLAFFHPVLQNKIIYQSDIVQYIGMAEKHKDFKAKTGEESYWTDAAFVGMPTYQLGANYPYNYVKELDRLIRFLPRPADYLFLYFIGIYILFLTLKVNYKYAIIGALAFGFSTYLIIILGVGHNAKAHAIAYFPVVISGILLCLKNKRLLGFITLFFGLALELNANHFQMTYYLMLLSLVLGIVYFVEAFKNKRLPQLLKSVGIMLAATLLAIGVNSTQVLATKEYTEYSTRGDTGLTINPDGSPKPETALSYDYITEYSYGLLESLNLFIPRFMGGSSAEALGTDSETFKYLMSLEGISTQQALGFVESAPTYWGEQTYIGAPAYIGASVIFLFVLALFLVNGKLKKWIVSGIILALLLSWGDNFAILTKFFINYIPLYDKFRAVSSIQTIIEFVVPILAVVGLAKFFNPSTNFELKLKALKYTSLILGSILVILYVFSGSFDYSSINDARLIDQLGPNFIRALRLDREAMLTNDVLRTLAICVGIAAILWASLKQKLQNNLVLVGLGLIIVIDLVSFNKNYVNQEDFVPEIAMKQPFEATSVDKVINEDTTHFRVYDLSSSPLNSSRASYFHNSIGGYHAAKPGRIQELFDFHIYKGNQQVLNMLNVKYFIFSEQGKVSYQQNEAALGNAWFVEDLQLVNGPNEAIKALDSTNLKSTAVIENAFKSEVPQTSFQLKSTDQIKLTNYQLNELTYTYNLSNDAVAVFSELYYPKGWKAYIDGQKINHFRANYILRAAYLPQGNHTLVFKFEPDVITTGNKITLASYGLFILVLIGAFVYKSKQETK</sequence>
<dbReference type="PANTHER" id="PTHR38454">
    <property type="entry name" value="INTEGRAL MEMBRANE PROTEIN-RELATED"/>
    <property type="match status" value="1"/>
</dbReference>
<dbReference type="STRING" id="1155689.SAMN05444278_10142"/>
<gene>
    <name evidence="2" type="ORF">SAMN05444278_10142</name>
</gene>
<dbReference type="RefSeq" id="WP_073190337.1">
    <property type="nucleotide sequence ID" value="NZ_FQTW01000001.1"/>
</dbReference>
<feature type="transmembrane region" description="Helical" evidence="1">
    <location>
        <begin position="170"/>
        <end position="186"/>
    </location>
</feature>
<feature type="transmembrane region" description="Helical" evidence="1">
    <location>
        <begin position="192"/>
        <end position="211"/>
    </location>
</feature>
<evidence type="ECO:0000313" key="3">
    <source>
        <dbReference type="Proteomes" id="UP000184462"/>
    </source>
</evidence>
<dbReference type="EMBL" id="FQTW01000001">
    <property type="protein sequence ID" value="SHE29035.1"/>
    <property type="molecule type" value="Genomic_DNA"/>
</dbReference>
<dbReference type="PANTHER" id="PTHR38454:SF1">
    <property type="entry name" value="INTEGRAL MEMBRANE PROTEIN"/>
    <property type="match status" value="1"/>
</dbReference>
<feature type="transmembrane region" description="Helical" evidence="1">
    <location>
        <begin position="782"/>
        <end position="800"/>
    </location>
</feature>
<keyword evidence="1" id="KW-1133">Transmembrane helix</keyword>
<protein>
    <submittedName>
        <fullName evidence="2">Membrane protein YfhO</fullName>
    </submittedName>
</protein>